<evidence type="ECO:0000313" key="3">
    <source>
        <dbReference type="EMBL" id="MBC3537323.1"/>
    </source>
</evidence>
<dbReference type="Proteomes" id="UP000606870">
    <property type="component" value="Unassembled WGS sequence"/>
</dbReference>
<comment type="subcellular location">
    <subcellularLocation>
        <location evidence="1">Secreted</location>
    </subcellularLocation>
</comment>
<proteinExistence type="predicted"/>
<name>A0ABR6VJP9_9FIRM</name>
<dbReference type="PANTHER" id="PTHR10009">
    <property type="entry name" value="PROTEIN YELLOW-RELATED"/>
    <property type="match status" value="1"/>
</dbReference>
<dbReference type="Gene3D" id="2.120.10.30">
    <property type="entry name" value="TolB, C-terminal domain"/>
    <property type="match status" value="1"/>
</dbReference>
<dbReference type="SUPFAM" id="SSF101898">
    <property type="entry name" value="NHL repeat"/>
    <property type="match status" value="1"/>
</dbReference>
<comment type="caution">
    <text evidence="3">The sequence shown here is derived from an EMBL/GenBank/DDBJ whole genome shotgun (WGS) entry which is preliminary data.</text>
</comment>
<evidence type="ECO:0000256" key="2">
    <source>
        <dbReference type="ARBA" id="ARBA00022525"/>
    </source>
</evidence>
<protein>
    <recommendedName>
        <fullName evidence="5">Major royal jelly protein</fullName>
    </recommendedName>
</protein>
<evidence type="ECO:0008006" key="5">
    <source>
        <dbReference type="Google" id="ProtNLM"/>
    </source>
</evidence>
<gene>
    <name evidence="3" type="ORF">H8J70_08670</name>
</gene>
<dbReference type="PANTHER" id="PTHR10009:SF18">
    <property type="entry name" value="PROTEIN YELLOW-LIKE PROTEIN"/>
    <property type="match status" value="1"/>
</dbReference>
<sequence>MERLPYPGVQANKQFICVQSVVTDDQDHLWILDAAKLRGKDVDPGGAKLYRVDLGSNEIDKVYTLKAPAILPNSYLNDVRIDTQRKFAYMTDSSAGGILVLNLSTGKAWRALTGIQEVAAEPQTPYQKARHIKPAASDGIELSKDGNTLYFTSLGGRHLYAINTASLRAPDQTMEERQKAIETLSTTLPGADGLCLQGHTLYMANLPENSLYAFDLKTKQGRTIDTPPIRWADTLAAAPDGTLYFTTSQLNYDKKDRIPYGLYKLAE</sequence>
<accession>A0ABR6VJP9</accession>
<dbReference type="InterPro" id="IPR017996">
    <property type="entry name" value="MRJP/yellow-related"/>
</dbReference>
<reference evidence="3 4" key="1">
    <citation type="submission" date="2020-08" db="EMBL/GenBank/DDBJ databases">
        <authorList>
            <person name="Liu C."/>
            <person name="Sun Q."/>
        </authorList>
    </citation>
    <scope>NUCLEOTIDE SEQUENCE [LARGE SCALE GENOMIC DNA]</scope>
    <source>
        <strain evidence="3 4">NSJ-59</strain>
    </source>
</reference>
<dbReference type="Pfam" id="PF03022">
    <property type="entry name" value="MRJP"/>
    <property type="match status" value="1"/>
</dbReference>
<keyword evidence="4" id="KW-1185">Reference proteome</keyword>
<keyword evidence="2" id="KW-0964">Secreted</keyword>
<organism evidence="3 4">
    <name type="scientific">Megasphaera hominis</name>
    <dbReference type="NCBI Taxonomy" id="159836"/>
    <lineage>
        <taxon>Bacteria</taxon>
        <taxon>Bacillati</taxon>
        <taxon>Bacillota</taxon>
        <taxon>Negativicutes</taxon>
        <taxon>Veillonellales</taxon>
        <taxon>Veillonellaceae</taxon>
        <taxon>Megasphaera</taxon>
    </lineage>
</organism>
<evidence type="ECO:0000256" key="1">
    <source>
        <dbReference type="ARBA" id="ARBA00004613"/>
    </source>
</evidence>
<dbReference type="EMBL" id="JACOGK010000025">
    <property type="protein sequence ID" value="MBC3537323.1"/>
    <property type="molecule type" value="Genomic_DNA"/>
</dbReference>
<dbReference type="InterPro" id="IPR011042">
    <property type="entry name" value="6-blade_b-propeller_TolB-like"/>
</dbReference>
<evidence type="ECO:0000313" key="4">
    <source>
        <dbReference type="Proteomes" id="UP000606870"/>
    </source>
</evidence>